<dbReference type="EMBL" id="BAAFSF010000004">
    <property type="protein sequence ID" value="GAB1252110.1"/>
    <property type="molecule type" value="Genomic_DNA"/>
</dbReference>
<sequence>MKHNILLQIFLFCIINYHAWATVVDSSEYAFDETMPTVVVSAKRKLPPRRNNPAIPIIKRAIAQKPNNRLTHYANWSYRMYRRTLLSFAEREHEHVLPFTDTTAQIRVHNSLFAGYRQLPVSLREEERIRASRSYSILPETTIGRRIEGIDEEFDEGLLTATLNKMFASIDPYEANIDLFDREMPGPLSTVAVLGYYRFLLADTVEHAGSVCYSIQFSPNNCYDPGIEGKMLLDTTTLAITYFEGSVPENSTVNMTESNQFQIRYSHTSESQPSLWLPQQMTLSFMLTPLEGIPVHLQAEVVEHYRNFEFGEAALQSERLDPSLSLPIAERRRLSALRTGNRFGLLERPIALTPLAVQNTIMMDLLRKKKNYRSAVWWGQFASRGFIGVPIGGRRFEDSYVLLGPIDALLSGNPIEGFRMKVGGMTLAKLNPHWFASGYIAYGFKDRRPKYMLNLAYSFTPKHTYKWDYPMSLLSIEAYSDLFIPGNTSAPLYKDRLDYTLNNLGVRNRYYEQLLRLSYEKDFSRNLCAGFSVAWKRRRAVGTTIYWQDGGPMTGWIRQGALSLFAEYHRNRTLERGVWGNKLLFDPMATNPCYRINIDLFPKGFGGNLFTNCSIDLLHTRRIPLSFAGFVNMSLALGWKWGTTHEFDLFTPEANGSFMMGKESKYQLLKPNEMVADRRLAFSFAWHAPGLLLNRIPYVNRLRLKEVLALSGYWGNASSSQNVSGRVSGTARPMHNFCYLEMGAGIENIFQLFSCQYFVQLTPTDSNGKPRMGIRIGFTY</sequence>
<dbReference type="InterPro" id="IPR043741">
    <property type="entry name" value="DUF5686"/>
</dbReference>
<feature type="chain" id="PRO_5046336800" evidence="1">
    <location>
        <begin position="22"/>
        <end position="780"/>
    </location>
</feature>
<name>A0ABQ0E315_9PORP</name>
<comment type="caution">
    <text evidence="2">The sequence shown here is derived from an EMBL/GenBank/DDBJ whole genome shotgun (WGS) entry which is preliminary data.</text>
</comment>
<feature type="signal peptide" evidence="1">
    <location>
        <begin position="1"/>
        <end position="21"/>
    </location>
</feature>
<evidence type="ECO:0000313" key="3">
    <source>
        <dbReference type="Proteomes" id="UP001628220"/>
    </source>
</evidence>
<proteinExistence type="predicted"/>
<dbReference type="Proteomes" id="UP001628220">
    <property type="component" value="Unassembled WGS sequence"/>
</dbReference>
<dbReference type="RefSeq" id="WP_411915878.1">
    <property type="nucleotide sequence ID" value="NZ_BAAFSF010000004.1"/>
</dbReference>
<dbReference type="Pfam" id="PF18939">
    <property type="entry name" value="DUF5686"/>
    <property type="match status" value="1"/>
</dbReference>
<keyword evidence="3" id="KW-1185">Reference proteome</keyword>
<gene>
    <name evidence="2" type="ORF">Tsumi_12160</name>
</gene>
<protein>
    <submittedName>
        <fullName evidence="2">DUF5686 and carboxypeptidase-like regulatory domain-containing protein</fullName>
    </submittedName>
</protein>
<reference evidence="2 3" key="1">
    <citation type="journal article" date="2025" name="Int. J. Syst. Evol. Microbiol.">
        <title>Desulfovibrio falkowii sp. nov., Porphyromonas miyakawae sp. nov., Mediterraneibacter flintii sp. nov. and Owariibacterium komagatae gen. nov., sp. nov., isolated from human faeces.</title>
        <authorList>
            <person name="Hamaguchi T."/>
            <person name="Ohara M."/>
            <person name="Hisatomi A."/>
            <person name="Sekiguchi K."/>
            <person name="Takeda J.I."/>
            <person name="Ueyama J."/>
            <person name="Ito M."/>
            <person name="Nishiwaki H."/>
            <person name="Ogi T."/>
            <person name="Hirayama M."/>
            <person name="Ohkuma M."/>
            <person name="Sakamoto M."/>
            <person name="Ohno K."/>
        </authorList>
    </citation>
    <scope>NUCLEOTIDE SEQUENCE [LARGE SCALE GENOMIC DNA]</scope>
    <source>
        <strain evidence="2 3">13CB11C</strain>
    </source>
</reference>
<evidence type="ECO:0000313" key="2">
    <source>
        <dbReference type="EMBL" id="GAB1252110.1"/>
    </source>
</evidence>
<organism evidence="2 3">
    <name type="scientific">Porphyromonas miyakawae</name>
    <dbReference type="NCBI Taxonomy" id="3137470"/>
    <lineage>
        <taxon>Bacteria</taxon>
        <taxon>Pseudomonadati</taxon>
        <taxon>Bacteroidota</taxon>
        <taxon>Bacteroidia</taxon>
        <taxon>Bacteroidales</taxon>
        <taxon>Porphyromonadaceae</taxon>
        <taxon>Porphyromonas</taxon>
    </lineage>
</organism>
<accession>A0ABQ0E315</accession>
<evidence type="ECO:0000256" key="1">
    <source>
        <dbReference type="SAM" id="SignalP"/>
    </source>
</evidence>
<keyword evidence="1" id="KW-0732">Signal</keyword>